<dbReference type="Gene3D" id="3.10.10.10">
    <property type="entry name" value="HIV Type 1 Reverse Transcriptase, subunit A, domain 1"/>
    <property type="match status" value="1"/>
</dbReference>
<dbReference type="GO" id="GO:0003676">
    <property type="term" value="F:nucleic acid binding"/>
    <property type="evidence" value="ECO:0007669"/>
    <property type="project" value="InterPro"/>
</dbReference>
<dbReference type="PANTHER" id="PTHR37984:SF5">
    <property type="entry name" value="PROTEIN NYNRIN-LIKE"/>
    <property type="match status" value="1"/>
</dbReference>
<keyword evidence="7" id="KW-0863">Zinc-finger</keyword>
<dbReference type="AlphaFoldDB" id="A0A6L2KMT1"/>
<dbReference type="CDD" id="cd09274">
    <property type="entry name" value="RNase_HI_RT_Ty3"/>
    <property type="match status" value="1"/>
</dbReference>
<dbReference type="Pfam" id="PF17917">
    <property type="entry name" value="RT_RNaseH"/>
    <property type="match status" value="1"/>
</dbReference>
<dbReference type="SUPFAM" id="SSF57756">
    <property type="entry name" value="Retrovirus zinc finger-like domains"/>
    <property type="match status" value="1"/>
</dbReference>
<sequence>MEDTVEMENILMDQKLRTLAERQIKNKWKQDDNKNQNQQQQNKRQNTSRAYTTGPEPLGLIRRVPVVMNVVLKGILRECPKLKNKNHGNQGGNGNAPAKVYVVGNAGTNPNSNVVTDLSGLPSTRQVEFQIDLIPSVVPVAQAPYRLAPFEMKELSEQLQELSDKGFIKPNTSPSGAPVLFVKKKDGSFRMCVDYQELNKLAVKNRYPLPRIDDLFDQLQGSSLVGYYWRFIEGFSKVAKLMTKLMQKKSPLNGGDKQDAAFQTLKNKLCSVPILALPQGAKNFIVYCDASHKGLGAVLMQNEKMIAYASQQLKIHEKKYTTHDLELSVVVFALNIWRHYLYGTKCAVFTDHKSLQHILDQKELSMRQRCWLDFLSDYDCEIHYHTGKANVVADALSRKERIKSLRVRALVMTIGFNLPKQILEAQIEVQKPENFKNEDVGGMIMKDISKEKLEPRDDETLCLNRRSWLPCYGDLRTADIATYVRKCLTYAKVKAEHQRPSGLLVQPKIPQWKWDNITMDFVTKLPKSSQRHDTIWVQISPYAKPVRADSQSSLSWPYKRPYVAFLSDKQHSFSHLIRDCDFHEKRMAKQAAVTISKKQDDPHKALKDKGTIDSGCYRHMTWNKAHLAYYQEFKGGSIAFGGSNGRIIGKGKIKAGVDDDQKCWPACCRITRRRTGGRAGRGGGRTKGCSGDQGDGRIYGQGVQVGGQDREVNDGVDGVLDFSTIIAHQLQNLLPTIVDQVGDQGRGQGNGRKQNNNVVNDNIWGDVSKGCTYKELLACNPREYDGKGGSPVVELLKPHTRSRSRCRFHELSRLVPHLVTPRGKRIERREPSKDRNVRDDNKRTRTGNAFAITANPVRGKYMGTAPKCTTYNYHHSPKTPCHTCFNCNRPRHFAKECRVVPRNLNPINTRNPIARTCYVCGSTDHIKAACPSGSFDMIIGMDWLSNHKAEIICHEKVVRIPLQGGKVLRVIGERPKEKIRHLRSTRTKEQKPKEILVVRDYLEVFLNDLSGLQPNREINFRIELVPGAIRFTKSPYRLAPSEIEELLGQLKELQDKDHCKIEAVRNWEAPRTPYKVRSFLGLAKYYRRFIENFSKIAKLLTVLTLLSRTFDWGKEQENTFQTLKDKLSDVPVSSP</sequence>
<feature type="domain" description="CCHC-type" evidence="9">
    <location>
        <begin position="884"/>
        <end position="898"/>
    </location>
</feature>
<evidence type="ECO:0000256" key="5">
    <source>
        <dbReference type="ARBA" id="ARBA00022801"/>
    </source>
</evidence>
<evidence type="ECO:0000256" key="1">
    <source>
        <dbReference type="ARBA" id="ARBA00022679"/>
    </source>
</evidence>
<dbReference type="SMART" id="SM00343">
    <property type="entry name" value="ZnF_C2HC"/>
    <property type="match status" value="2"/>
</dbReference>
<proteinExistence type="predicted"/>
<evidence type="ECO:0000256" key="2">
    <source>
        <dbReference type="ARBA" id="ARBA00022695"/>
    </source>
</evidence>
<evidence type="ECO:0000256" key="3">
    <source>
        <dbReference type="ARBA" id="ARBA00022722"/>
    </source>
</evidence>
<evidence type="ECO:0000256" key="6">
    <source>
        <dbReference type="ARBA" id="ARBA00022918"/>
    </source>
</evidence>
<keyword evidence="1" id="KW-0808">Transferase</keyword>
<dbReference type="Gene3D" id="3.30.70.270">
    <property type="match status" value="1"/>
</dbReference>
<feature type="compositionally biased region" description="Low complexity" evidence="8">
    <location>
        <begin position="35"/>
        <end position="45"/>
    </location>
</feature>
<feature type="region of interest" description="Disordered" evidence="8">
    <location>
        <begin position="822"/>
        <end position="843"/>
    </location>
</feature>
<keyword evidence="2" id="KW-0548">Nucleotidyltransferase</keyword>
<dbReference type="GO" id="GO:0008270">
    <property type="term" value="F:zinc ion binding"/>
    <property type="evidence" value="ECO:0007669"/>
    <property type="project" value="UniProtKB-KW"/>
</dbReference>
<dbReference type="SUPFAM" id="SSF56672">
    <property type="entry name" value="DNA/RNA polymerases"/>
    <property type="match status" value="2"/>
</dbReference>
<dbReference type="FunFam" id="3.10.20.370:FF:000001">
    <property type="entry name" value="Retrovirus-related Pol polyprotein from transposon 17.6-like protein"/>
    <property type="match status" value="1"/>
</dbReference>
<keyword evidence="4" id="KW-0255">Endonuclease</keyword>
<dbReference type="InterPro" id="IPR036875">
    <property type="entry name" value="Znf_CCHC_sf"/>
</dbReference>
<evidence type="ECO:0000256" key="7">
    <source>
        <dbReference type="PROSITE-ProRule" id="PRU00047"/>
    </source>
</evidence>
<evidence type="ECO:0000256" key="8">
    <source>
        <dbReference type="SAM" id="MobiDB-lite"/>
    </source>
</evidence>
<dbReference type="Gene3D" id="3.10.20.370">
    <property type="match status" value="1"/>
</dbReference>
<reference evidence="10" key="1">
    <citation type="journal article" date="2019" name="Sci. Rep.">
        <title>Draft genome of Tanacetum cinerariifolium, the natural source of mosquito coil.</title>
        <authorList>
            <person name="Yamashiro T."/>
            <person name="Shiraishi A."/>
            <person name="Satake H."/>
            <person name="Nakayama K."/>
        </authorList>
    </citation>
    <scope>NUCLEOTIDE SEQUENCE</scope>
</reference>
<keyword evidence="3" id="KW-0540">Nuclease</keyword>
<evidence type="ECO:0000313" key="10">
    <source>
        <dbReference type="EMBL" id="GEU50057.1"/>
    </source>
</evidence>
<dbReference type="CDD" id="cd01647">
    <property type="entry name" value="RT_LTR"/>
    <property type="match status" value="1"/>
</dbReference>
<dbReference type="GO" id="GO:0016787">
    <property type="term" value="F:hydrolase activity"/>
    <property type="evidence" value="ECO:0007669"/>
    <property type="project" value="UniProtKB-KW"/>
</dbReference>
<keyword evidence="7" id="KW-0479">Metal-binding</keyword>
<evidence type="ECO:0000256" key="4">
    <source>
        <dbReference type="ARBA" id="ARBA00022759"/>
    </source>
</evidence>
<dbReference type="Gene3D" id="4.10.60.10">
    <property type="entry name" value="Zinc finger, CCHC-type"/>
    <property type="match status" value="1"/>
</dbReference>
<protein>
    <submittedName>
        <fullName evidence="10">Putative reverse transcriptase domain-containing protein</fullName>
    </submittedName>
</protein>
<dbReference type="InterPro" id="IPR043128">
    <property type="entry name" value="Rev_trsase/Diguanyl_cyclase"/>
</dbReference>
<dbReference type="PANTHER" id="PTHR37984">
    <property type="entry name" value="PROTEIN CBG26694"/>
    <property type="match status" value="1"/>
</dbReference>
<dbReference type="InterPro" id="IPR050951">
    <property type="entry name" value="Retrovirus_Pol_polyprotein"/>
</dbReference>
<organism evidence="10">
    <name type="scientific">Tanacetum cinerariifolium</name>
    <name type="common">Dalmatian daisy</name>
    <name type="synonym">Chrysanthemum cinerariifolium</name>
    <dbReference type="NCBI Taxonomy" id="118510"/>
    <lineage>
        <taxon>Eukaryota</taxon>
        <taxon>Viridiplantae</taxon>
        <taxon>Streptophyta</taxon>
        <taxon>Embryophyta</taxon>
        <taxon>Tracheophyta</taxon>
        <taxon>Spermatophyta</taxon>
        <taxon>Magnoliopsida</taxon>
        <taxon>eudicotyledons</taxon>
        <taxon>Gunneridae</taxon>
        <taxon>Pentapetalae</taxon>
        <taxon>asterids</taxon>
        <taxon>campanulids</taxon>
        <taxon>Asterales</taxon>
        <taxon>Asteraceae</taxon>
        <taxon>Asteroideae</taxon>
        <taxon>Anthemideae</taxon>
        <taxon>Anthemidinae</taxon>
        <taxon>Tanacetum</taxon>
    </lineage>
</organism>
<gene>
    <name evidence="10" type="ORF">Tci_022035</name>
</gene>
<dbReference type="EMBL" id="BKCJ010002658">
    <property type="protein sequence ID" value="GEU50057.1"/>
    <property type="molecule type" value="Genomic_DNA"/>
</dbReference>
<dbReference type="InterPro" id="IPR041373">
    <property type="entry name" value="RT_RNaseH"/>
</dbReference>
<dbReference type="FunFam" id="3.30.70.270:FF:000020">
    <property type="entry name" value="Transposon Tf2-6 polyprotein-like Protein"/>
    <property type="match status" value="1"/>
</dbReference>
<evidence type="ECO:0000259" key="9">
    <source>
        <dbReference type="PROSITE" id="PS50158"/>
    </source>
</evidence>
<dbReference type="InterPro" id="IPR043502">
    <property type="entry name" value="DNA/RNA_pol_sf"/>
</dbReference>
<dbReference type="Pfam" id="PF08284">
    <property type="entry name" value="RVP_2"/>
    <property type="match status" value="1"/>
</dbReference>
<dbReference type="PROSITE" id="PS50158">
    <property type="entry name" value="ZF_CCHC"/>
    <property type="match status" value="1"/>
</dbReference>
<keyword evidence="5" id="KW-0378">Hydrolase</keyword>
<keyword evidence="6 10" id="KW-0695">RNA-directed DNA polymerase</keyword>
<dbReference type="GO" id="GO:0003964">
    <property type="term" value="F:RNA-directed DNA polymerase activity"/>
    <property type="evidence" value="ECO:0007669"/>
    <property type="project" value="UniProtKB-KW"/>
</dbReference>
<dbReference type="GO" id="GO:0004519">
    <property type="term" value="F:endonuclease activity"/>
    <property type="evidence" value="ECO:0007669"/>
    <property type="project" value="UniProtKB-KW"/>
</dbReference>
<dbReference type="InterPro" id="IPR001878">
    <property type="entry name" value="Znf_CCHC"/>
</dbReference>
<feature type="compositionally biased region" description="Basic and acidic residues" evidence="8">
    <location>
        <begin position="827"/>
        <end position="843"/>
    </location>
</feature>
<keyword evidence="7" id="KW-0862">Zinc</keyword>
<accession>A0A6L2KMT1</accession>
<feature type="region of interest" description="Disordered" evidence="8">
    <location>
        <begin position="27"/>
        <end position="56"/>
    </location>
</feature>
<comment type="caution">
    <text evidence="10">The sequence shown here is derived from an EMBL/GenBank/DDBJ whole genome shotgun (WGS) entry which is preliminary data.</text>
</comment>
<name>A0A6L2KMT1_TANCI</name>